<keyword evidence="11 18" id="KW-0812">Transmembrane</keyword>
<keyword evidence="9" id="KW-0444">Lipid biosynthesis</keyword>
<keyword evidence="13 19" id="KW-1133">Transmembrane helix</keyword>
<proteinExistence type="inferred from homology"/>
<evidence type="ECO:0000313" key="21">
    <source>
        <dbReference type="Proteomes" id="UP000628984"/>
    </source>
</evidence>
<keyword evidence="15 19" id="KW-0472">Membrane</keyword>
<keyword evidence="14" id="KW-0443">Lipid metabolism</keyword>
<evidence type="ECO:0000256" key="19">
    <source>
        <dbReference type="SAM" id="Phobius"/>
    </source>
</evidence>
<dbReference type="PROSITE" id="PS01315">
    <property type="entry name" value="CDS"/>
    <property type="match status" value="1"/>
</dbReference>
<evidence type="ECO:0000256" key="11">
    <source>
        <dbReference type="ARBA" id="ARBA00022692"/>
    </source>
</evidence>
<dbReference type="Proteomes" id="UP000628984">
    <property type="component" value="Unassembled WGS sequence"/>
</dbReference>
<evidence type="ECO:0000256" key="4">
    <source>
        <dbReference type="ARBA" id="ARBA00005189"/>
    </source>
</evidence>
<evidence type="ECO:0000256" key="14">
    <source>
        <dbReference type="ARBA" id="ARBA00023098"/>
    </source>
</evidence>
<dbReference type="EC" id="2.7.7.41" evidence="6 18"/>
<evidence type="ECO:0000256" key="3">
    <source>
        <dbReference type="ARBA" id="ARBA00005119"/>
    </source>
</evidence>
<gene>
    <name evidence="20" type="primary">cdsA</name>
    <name evidence="20" type="ORF">GCM10011452_02690</name>
</gene>
<evidence type="ECO:0000256" key="7">
    <source>
        <dbReference type="ARBA" id="ARBA00019373"/>
    </source>
</evidence>
<keyword evidence="12 18" id="KW-0548">Nucleotidyltransferase</keyword>
<keyword evidence="21" id="KW-1185">Reference proteome</keyword>
<reference evidence="20" key="2">
    <citation type="submission" date="2020-09" db="EMBL/GenBank/DDBJ databases">
        <authorList>
            <person name="Sun Q."/>
            <person name="Kim S."/>
        </authorList>
    </citation>
    <scope>NUCLEOTIDE SEQUENCE</scope>
    <source>
        <strain evidence="20">KCTC 23714</strain>
    </source>
</reference>
<sequence length="261" mass="27030">MSRTWNDLIPRLLSGVVMLGLGTLAIWAGGLGFRALVILVTALMIWELARMTARPGSAPAEALAAVAAAVLVMILLLPGALPTLLLLVPSILGQLRPRADRVVFAAYAVVVMVTGFGLILLREMGGATTILWIVALVVASDVMGYFAGRLLGGPKFWPRVSPKKTWSGTVAGWIGAACVGWAFHAAGLGGAALIWISPLIAFAGQLGDIAESAIKRRAGVKDSSSLIPGHGGVLDRFDALAFAVVLVSILAHVVDLPVSGG</sequence>
<evidence type="ECO:0000256" key="2">
    <source>
        <dbReference type="ARBA" id="ARBA00004651"/>
    </source>
</evidence>
<feature type="transmembrane region" description="Helical" evidence="19">
    <location>
        <begin position="169"/>
        <end position="196"/>
    </location>
</feature>
<dbReference type="RefSeq" id="WP_189632004.1">
    <property type="nucleotide sequence ID" value="NZ_BMYQ01000001.1"/>
</dbReference>
<name>A0A918MG03_9RHOB</name>
<protein>
    <recommendedName>
        <fullName evidence="7 18">Phosphatidate cytidylyltransferase</fullName>
        <ecNumber evidence="6 18">2.7.7.41</ecNumber>
    </recommendedName>
</protein>
<keyword evidence="16" id="KW-0594">Phospholipid biosynthesis</keyword>
<dbReference type="GO" id="GO:0004605">
    <property type="term" value="F:phosphatidate cytidylyltransferase activity"/>
    <property type="evidence" value="ECO:0007669"/>
    <property type="project" value="UniProtKB-EC"/>
</dbReference>
<organism evidence="20 21">
    <name type="scientific">Gemmobacter lanyuensis</name>
    <dbReference type="NCBI Taxonomy" id="1054497"/>
    <lineage>
        <taxon>Bacteria</taxon>
        <taxon>Pseudomonadati</taxon>
        <taxon>Pseudomonadota</taxon>
        <taxon>Alphaproteobacteria</taxon>
        <taxon>Rhodobacterales</taxon>
        <taxon>Paracoccaceae</taxon>
        <taxon>Gemmobacter</taxon>
    </lineage>
</organism>
<comment type="subcellular location">
    <subcellularLocation>
        <location evidence="2">Cell membrane</location>
        <topology evidence="2">Multi-pass membrane protein</topology>
    </subcellularLocation>
</comment>
<evidence type="ECO:0000256" key="16">
    <source>
        <dbReference type="ARBA" id="ARBA00023209"/>
    </source>
</evidence>
<evidence type="ECO:0000256" key="18">
    <source>
        <dbReference type="RuleBase" id="RU003938"/>
    </source>
</evidence>
<evidence type="ECO:0000256" key="12">
    <source>
        <dbReference type="ARBA" id="ARBA00022695"/>
    </source>
</evidence>
<dbReference type="InterPro" id="IPR000374">
    <property type="entry name" value="PC_trans"/>
</dbReference>
<comment type="catalytic activity">
    <reaction evidence="1 18">
        <text>a 1,2-diacyl-sn-glycero-3-phosphate + CTP + H(+) = a CDP-1,2-diacyl-sn-glycerol + diphosphate</text>
        <dbReference type="Rhea" id="RHEA:16229"/>
        <dbReference type="ChEBI" id="CHEBI:15378"/>
        <dbReference type="ChEBI" id="CHEBI:33019"/>
        <dbReference type="ChEBI" id="CHEBI:37563"/>
        <dbReference type="ChEBI" id="CHEBI:58332"/>
        <dbReference type="ChEBI" id="CHEBI:58608"/>
        <dbReference type="EC" id="2.7.7.41"/>
    </reaction>
</comment>
<comment type="pathway">
    <text evidence="3 18">Phospholipid metabolism; CDP-diacylglycerol biosynthesis; CDP-diacylglycerol from sn-glycerol 3-phosphate: step 3/3.</text>
</comment>
<evidence type="ECO:0000256" key="17">
    <source>
        <dbReference type="ARBA" id="ARBA00023264"/>
    </source>
</evidence>
<dbReference type="PANTHER" id="PTHR46382">
    <property type="entry name" value="PHOSPHATIDATE CYTIDYLYLTRANSFERASE"/>
    <property type="match status" value="1"/>
</dbReference>
<evidence type="ECO:0000256" key="1">
    <source>
        <dbReference type="ARBA" id="ARBA00001698"/>
    </source>
</evidence>
<dbReference type="GO" id="GO:0016024">
    <property type="term" value="P:CDP-diacylglycerol biosynthetic process"/>
    <property type="evidence" value="ECO:0007669"/>
    <property type="project" value="TreeGrafter"/>
</dbReference>
<evidence type="ECO:0000256" key="5">
    <source>
        <dbReference type="ARBA" id="ARBA00010185"/>
    </source>
</evidence>
<feature type="transmembrane region" description="Helical" evidence="19">
    <location>
        <begin position="102"/>
        <end position="121"/>
    </location>
</feature>
<feature type="transmembrane region" description="Helical" evidence="19">
    <location>
        <begin position="127"/>
        <end position="148"/>
    </location>
</feature>
<comment type="caution">
    <text evidence="20">The sequence shown here is derived from an EMBL/GenBank/DDBJ whole genome shotgun (WGS) entry which is preliminary data.</text>
</comment>
<dbReference type="AlphaFoldDB" id="A0A918MG03"/>
<keyword evidence="8" id="KW-1003">Cell membrane</keyword>
<accession>A0A918MG03</accession>
<dbReference type="PANTHER" id="PTHR46382:SF1">
    <property type="entry name" value="PHOSPHATIDATE CYTIDYLYLTRANSFERASE"/>
    <property type="match status" value="1"/>
</dbReference>
<evidence type="ECO:0000256" key="6">
    <source>
        <dbReference type="ARBA" id="ARBA00012487"/>
    </source>
</evidence>
<feature type="transmembrane region" description="Helical" evidence="19">
    <location>
        <begin position="65"/>
        <end position="90"/>
    </location>
</feature>
<comment type="similarity">
    <text evidence="5 18">Belongs to the CDS family.</text>
</comment>
<evidence type="ECO:0000256" key="15">
    <source>
        <dbReference type="ARBA" id="ARBA00023136"/>
    </source>
</evidence>
<evidence type="ECO:0000313" key="20">
    <source>
        <dbReference type="EMBL" id="GGW21572.1"/>
    </source>
</evidence>
<evidence type="ECO:0000256" key="10">
    <source>
        <dbReference type="ARBA" id="ARBA00022679"/>
    </source>
</evidence>
<reference evidence="20" key="1">
    <citation type="journal article" date="2014" name="Int. J. Syst. Evol. Microbiol.">
        <title>Complete genome sequence of Corynebacterium casei LMG S-19264T (=DSM 44701T), isolated from a smear-ripened cheese.</title>
        <authorList>
            <consortium name="US DOE Joint Genome Institute (JGI-PGF)"/>
            <person name="Walter F."/>
            <person name="Albersmeier A."/>
            <person name="Kalinowski J."/>
            <person name="Ruckert C."/>
        </authorList>
    </citation>
    <scope>NUCLEOTIDE SEQUENCE</scope>
    <source>
        <strain evidence="20">KCTC 23714</strain>
    </source>
</reference>
<keyword evidence="17" id="KW-1208">Phospholipid metabolism</keyword>
<comment type="pathway">
    <text evidence="4">Lipid metabolism.</text>
</comment>
<feature type="transmembrane region" description="Helical" evidence="19">
    <location>
        <begin position="12"/>
        <end position="45"/>
    </location>
</feature>
<dbReference type="EMBL" id="BMYQ01000001">
    <property type="protein sequence ID" value="GGW21572.1"/>
    <property type="molecule type" value="Genomic_DNA"/>
</dbReference>
<dbReference type="Pfam" id="PF01148">
    <property type="entry name" value="CTP_transf_1"/>
    <property type="match status" value="1"/>
</dbReference>
<evidence type="ECO:0000256" key="9">
    <source>
        <dbReference type="ARBA" id="ARBA00022516"/>
    </source>
</evidence>
<evidence type="ECO:0000256" key="13">
    <source>
        <dbReference type="ARBA" id="ARBA00022989"/>
    </source>
</evidence>
<dbReference type="GO" id="GO:0005886">
    <property type="term" value="C:plasma membrane"/>
    <property type="evidence" value="ECO:0007669"/>
    <property type="project" value="UniProtKB-SubCell"/>
</dbReference>
<keyword evidence="10 18" id="KW-0808">Transferase</keyword>
<evidence type="ECO:0000256" key="8">
    <source>
        <dbReference type="ARBA" id="ARBA00022475"/>
    </source>
</evidence>